<gene>
    <name evidence="3" type="ORF">ACFPN2_32885</name>
</gene>
<dbReference type="Gene3D" id="3.55.50.30">
    <property type="match status" value="1"/>
</dbReference>
<reference evidence="4" key="1">
    <citation type="journal article" date="2019" name="Int. J. Syst. Evol. Microbiol.">
        <title>The Global Catalogue of Microorganisms (GCM) 10K type strain sequencing project: providing services to taxonomists for standard genome sequencing and annotation.</title>
        <authorList>
            <consortium name="The Broad Institute Genomics Platform"/>
            <consortium name="The Broad Institute Genome Sequencing Center for Infectious Disease"/>
            <person name="Wu L."/>
            <person name="Ma J."/>
        </authorList>
    </citation>
    <scope>NUCLEOTIDE SEQUENCE [LARGE SCALE GENOMIC DNA]</scope>
    <source>
        <strain evidence="4">CGMCC 1.10759</strain>
    </source>
</reference>
<dbReference type="InterPro" id="IPR032623">
    <property type="entry name" value="FecR_N"/>
</dbReference>
<dbReference type="PANTHER" id="PTHR30273:SF2">
    <property type="entry name" value="PROTEIN FECR"/>
    <property type="match status" value="1"/>
</dbReference>
<dbReference type="PANTHER" id="PTHR30273">
    <property type="entry name" value="PERIPLASMIC SIGNAL SENSOR AND SIGMA FACTOR ACTIVATOR FECR-RELATED"/>
    <property type="match status" value="1"/>
</dbReference>
<protein>
    <submittedName>
        <fullName evidence="3">FecR family protein</fullName>
    </submittedName>
</protein>
<dbReference type="Pfam" id="PF16220">
    <property type="entry name" value="DUF4880"/>
    <property type="match status" value="1"/>
</dbReference>
<feature type="domain" description="FecR protein" evidence="1">
    <location>
        <begin position="124"/>
        <end position="210"/>
    </location>
</feature>
<comment type="caution">
    <text evidence="3">The sequence shown here is derived from an EMBL/GenBank/DDBJ whole genome shotgun (WGS) entry which is preliminary data.</text>
</comment>
<evidence type="ECO:0000259" key="2">
    <source>
        <dbReference type="Pfam" id="PF16220"/>
    </source>
</evidence>
<dbReference type="EMBL" id="JBHSDU010000015">
    <property type="protein sequence ID" value="MFC4313916.1"/>
    <property type="molecule type" value="Genomic_DNA"/>
</dbReference>
<name>A0ABV8T2H1_9GAMM</name>
<dbReference type="Gene3D" id="2.60.120.1440">
    <property type="match status" value="1"/>
</dbReference>
<accession>A0ABV8T2H1</accession>
<feature type="domain" description="FecR N-terminal" evidence="2">
    <location>
        <begin position="11"/>
        <end position="52"/>
    </location>
</feature>
<dbReference type="PIRSF" id="PIRSF018266">
    <property type="entry name" value="FecR"/>
    <property type="match status" value="1"/>
</dbReference>
<dbReference type="Pfam" id="PF04773">
    <property type="entry name" value="FecR"/>
    <property type="match status" value="1"/>
</dbReference>
<organism evidence="3 4">
    <name type="scientific">Steroidobacter flavus</name>
    <dbReference type="NCBI Taxonomy" id="1842136"/>
    <lineage>
        <taxon>Bacteria</taxon>
        <taxon>Pseudomonadati</taxon>
        <taxon>Pseudomonadota</taxon>
        <taxon>Gammaproteobacteria</taxon>
        <taxon>Steroidobacterales</taxon>
        <taxon>Steroidobacteraceae</taxon>
        <taxon>Steroidobacter</taxon>
    </lineage>
</organism>
<dbReference type="InterPro" id="IPR006860">
    <property type="entry name" value="FecR"/>
</dbReference>
<evidence type="ECO:0000313" key="3">
    <source>
        <dbReference type="EMBL" id="MFC4313916.1"/>
    </source>
</evidence>
<dbReference type="InterPro" id="IPR012373">
    <property type="entry name" value="Ferrdict_sens_TM"/>
</dbReference>
<evidence type="ECO:0000313" key="4">
    <source>
        <dbReference type="Proteomes" id="UP001595904"/>
    </source>
</evidence>
<keyword evidence="4" id="KW-1185">Reference proteome</keyword>
<dbReference type="RefSeq" id="WP_380604669.1">
    <property type="nucleotide sequence ID" value="NZ_JBHSDU010000015.1"/>
</dbReference>
<sequence>MTYRVDVAELEAAWLWVLRLRDEQATQDDLAEWLRWYQADERHRLAFEEMQSFWHECGRLIGDDEAASVAALLAGRSTPDERSQPSGWRRRWPTLAASLLIVTATLGWLVSAHWSPPAEPIAEVRQTSLPDGSTVDLAARSTVSSHYSEDLRLLVMEGETGEAYFSVARNPQRPFVVQVGTMQVRALGTAFNVRHADDRVVVSVTKGIVEVSTPSGSAKVAAGNRIVWEVSGDSVPSITPATEASTLAWQQGRLEYHNEPLAAVIADVNRYSHQPIVIDDSAAGDILFSGTVFTQATEAWIDALPQVFPVQLEPRLTGGLSLKKRQ</sequence>
<evidence type="ECO:0000259" key="1">
    <source>
        <dbReference type="Pfam" id="PF04773"/>
    </source>
</evidence>
<dbReference type="Proteomes" id="UP001595904">
    <property type="component" value="Unassembled WGS sequence"/>
</dbReference>
<proteinExistence type="predicted"/>